<comment type="caution">
    <text evidence="2">The sequence shown here is derived from an EMBL/GenBank/DDBJ whole genome shotgun (WGS) entry which is preliminary data.</text>
</comment>
<evidence type="ECO:0000256" key="1">
    <source>
        <dbReference type="SAM" id="Phobius"/>
    </source>
</evidence>
<dbReference type="AlphaFoldDB" id="A0A0F9FNK9"/>
<accession>A0A0F9FNK9</accession>
<keyword evidence="1" id="KW-0472">Membrane</keyword>
<keyword evidence="1" id="KW-0812">Transmembrane</keyword>
<proteinExistence type="predicted"/>
<sequence>MADLIQAGIALVVGVIVLVIVSDVINQSLNSDVGATAFIVVGFITVGLALGLLVRSFATVAT</sequence>
<organism evidence="2">
    <name type="scientific">marine sediment metagenome</name>
    <dbReference type="NCBI Taxonomy" id="412755"/>
    <lineage>
        <taxon>unclassified sequences</taxon>
        <taxon>metagenomes</taxon>
        <taxon>ecological metagenomes</taxon>
    </lineage>
</organism>
<feature type="transmembrane region" description="Helical" evidence="1">
    <location>
        <begin position="37"/>
        <end position="58"/>
    </location>
</feature>
<name>A0A0F9FNK9_9ZZZZ</name>
<dbReference type="EMBL" id="LAZR01029664">
    <property type="protein sequence ID" value="KKL58900.1"/>
    <property type="molecule type" value="Genomic_DNA"/>
</dbReference>
<keyword evidence="1" id="KW-1133">Transmembrane helix</keyword>
<protein>
    <submittedName>
        <fullName evidence="2">Uncharacterized protein</fullName>
    </submittedName>
</protein>
<gene>
    <name evidence="2" type="ORF">LCGC14_2220710</name>
</gene>
<feature type="transmembrane region" description="Helical" evidence="1">
    <location>
        <begin position="7"/>
        <end position="25"/>
    </location>
</feature>
<reference evidence="2" key="1">
    <citation type="journal article" date="2015" name="Nature">
        <title>Complex archaea that bridge the gap between prokaryotes and eukaryotes.</title>
        <authorList>
            <person name="Spang A."/>
            <person name="Saw J.H."/>
            <person name="Jorgensen S.L."/>
            <person name="Zaremba-Niedzwiedzka K."/>
            <person name="Martijn J."/>
            <person name="Lind A.E."/>
            <person name="van Eijk R."/>
            <person name="Schleper C."/>
            <person name="Guy L."/>
            <person name="Ettema T.J."/>
        </authorList>
    </citation>
    <scope>NUCLEOTIDE SEQUENCE</scope>
</reference>
<evidence type="ECO:0000313" key="2">
    <source>
        <dbReference type="EMBL" id="KKL58900.1"/>
    </source>
</evidence>